<dbReference type="RefSeq" id="WP_012289527.1">
    <property type="nucleotide sequence ID" value="NZ_VRYN01000001.1"/>
</dbReference>
<sequence length="436" mass="45272">MRLVQVTVPTGKRDAVLAALDDEGVDYVVTPETASTEYTAVVHFPLPTAAVSDVLDALQDVGLSQDAYTVVVDAETVVSRRFDELDARYSADSDAADDHIAREELVARAADLAPNRVTYAVLTLVSTIIATAGLLLDSPATVVGSMVIAPLLGPAMSASVGTVVDDDDLFARGIRLQVVGVALAVVGAAAFAFLVKTTHLVPPGLDVLSLSEVRERLRPDFLSLVVALGSGVAGVYSLMSGVSSALVGVAIAVALIPPAATVGIGIAWGVPTLAVGSAVLVAVNVLSINLAALVGLWYSGYRPQRFFAVGDAHAALVKRGVTLAVAIAVLSAFLGGVTLASVEAADTEQAVDRAIDDVTAQAAHTSVVDVQFQYDRGLVSRQPHTVIVTLGIPPGQQYPALAQSLAKRIETDTGRELAVEVRYVETQRVAPSRPNE</sequence>
<evidence type="ECO:0000256" key="1">
    <source>
        <dbReference type="SAM" id="Phobius"/>
    </source>
</evidence>
<dbReference type="Pfam" id="PF04087">
    <property type="entry name" value="DUF389"/>
    <property type="match status" value="1"/>
</dbReference>
<dbReference type="Proteomes" id="UP000296216">
    <property type="component" value="Chromosome"/>
</dbReference>
<feature type="transmembrane region" description="Helical" evidence="1">
    <location>
        <begin position="246"/>
        <end position="268"/>
    </location>
</feature>
<dbReference type="EMBL" id="VRYN01000001">
    <property type="protein sequence ID" value="TYO82385.1"/>
    <property type="molecule type" value="Genomic_DNA"/>
</dbReference>
<feature type="transmembrane region" description="Helical" evidence="1">
    <location>
        <begin position="176"/>
        <end position="201"/>
    </location>
</feature>
<feature type="transmembrane region" description="Helical" evidence="1">
    <location>
        <begin position="142"/>
        <end position="164"/>
    </location>
</feature>
<feature type="transmembrane region" description="Helical" evidence="1">
    <location>
        <begin position="221"/>
        <end position="239"/>
    </location>
</feature>
<evidence type="ECO:0000313" key="5">
    <source>
        <dbReference type="Proteomes" id="UP000323075"/>
    </source>
</evidence>
<dbReference type="GeneID" id="68695081"/>
<name>A0A4D6GQC5_HALS9</name>
<gene>
    <name evidence="3" type="ORF">APQ99_00914</name>
    <name evidence="2" type="ORF">HBSAL_00715</name>
</gene>
<reference evidence="2 4" key="1">
    <citation type="journal article" date="2019" name="Microbiol. Resour. Announc.">
        <title>The Genome Sequence of the Halobacterium salinarum Type Strain Is Closely Related to That of Laboratory Strains NRC-1 and R1.</title>
        <authorList>
            <person name="Pfeiffer F."/>
            <person name="Marchfelder A."/>
            <person name="Habermann B."/>
            <person name="Dyall-Smith M.L."/>
        </authorList>
    </citation>
    <scope>NUCLEOTIDE SEQUENCE [LARGE SCALE GENOMIC DNA]</scope>
    <source>
        <strain evidence="2">91-R6</strain>
        <strain evidence="4">ATCC 33171 / DSM 3754 / JCM 8978 / NBRC 102687 / NCIMB 764 / 91-R6</strain>
    </source>
</reference>
<reference evidence="3 5" key="2">
    <citation type="submission" date="2019-07" db="EMBL/GenBank/DDBJ databases">
        <title>Genomic Encyclopedia of Archaeal and Bacterial Type Strains, Phase II (KMG-II): from individual species to whole genera.</title>
        <authorList>
            <person name="Goeker M."/>
        </authorList>
    </citation>
    <scope>NUCLEOTIDE SEQUENCE [LARGE SCALE GENOMIC DNA]</scope>
    <source>
        <strain evidence="3 5">DSM 3754</strain>
    </source>
</reference>
<evidence type="ECO:0000313" key="4">
    <source>
        <dbReference type="Proteomes" id="UP000296216"/>
    </source>
</evidence>
<protein>
    <submittedName>
        <fullName evidence="2">DUF389 family protein</fullName>
    </submittedName>
    <submittedName>
        <fullName evidence="3">TIGR00341 family protein</fullName>
    </submittedName>
</protein>
<dbReference type="PANTHER" id="PTHR20992:SF9">
    <property type="entry name" value="AT15442P-RELATED"/>
    <property type="match status" value="1"/>
</dbReference>
<keyword evidence="1" id="KW-0812">Transmembrane</keyword>
<accession>A0A4D6GQC5</accession>
<feature type="transmembrane region" description="Helical" evidence="1">
    <location>
        <begin position="320"/>
        <end position="342"/>
    </location>
</feature>
<proteinExistence type="predicted"/>
<dbReference type="EMBL" id="CP038631">
    <property type="protein sequence ID" value="QCC43890.1"/>
    <property type="molecule type" value="Genomic_DNA"/>
</dbReference>
<organism evidence="2 4">
    <name type="scientific">Halobacterium salinarum (strain ATCC 33171 / DSM 3754 / JCM 8978 / NBRC 102687 / NCIMB 764 / 91-R6)</name>
    <dbReference type="NCBI Taxonomy" id="2597657"/>
    <lineage>
        <taxon>Archaea</taxon>
        <taxon>Methanobacteriati</taxon>
        <taxon>Methanobacteriota</taxon>
        <taxon>Stenosarchaea group</taxon>
        <taxon>Halobacteria</taxon>
        <taxon>Halobacteriales</taxon>
        <taxon>Halobacteriaceae</taxon>
        <taxon>Halobacterium</taxon>
    </lineage>
</organism>
<keyword evidence="1" id="KW-1133">Transmembrane helix</keyword>
<dbReference type="InterPro" id="IPR005240">
    <property type="entry name" value="DUF389"/>
</dbReference>
<dbReference type="Proteomes" id="UP000323075">
    <property type="component" value="Unassembled WGS sequence"/>
</dbReference>
<dbReference type="PANTHER" id="PTHR20992">
    <property type="entry name" value="AT15442P-RELATED"/>
    <property type="match status" value="1"/>
</dbReference>
<reference evidence="2" key="3">
    <citation type="journal article" name="MicrobiologyOpen">
        <title>Whole-genome comparison between the type strain of Halobacterium salinarum (DSM 3754(T)) and the laboratory strains R1 and NRC-1.</title>
        <authorList>
            <person name="Pfeiffer F."/>
            <person name="Losensky G."/>
            <person name="Marchfelder A."/>
            <person name="Habermann B."/>
            <person name="Dyall-Smith M."/>
        </authorList>
    </citation>
    <scope>NUCLEOTIDE SEQUENCE</scope>
    <source>
        <strain evidence="2">91-R6</strain>
    </source>
</reference>
<evidence type="ECO:0000313" key="2">
    <source>
        <dbReference type="EMBL" id="QCC43890.1"/>
    </source>
</evidence>
<keyword evidence="1" id="KW-0472">Membrane</keyword>
<feature type="transmembrane region" description="Helical" evidence="1">
    <location>
        <begin position="274"/>
        <end position="299"/>
    </location>
</feature>
<dbReference type="AlphaFoldDB" id="A0A4D6GQC5"/>
<dbReference type="NCBIfam" id="TIGR00341">
    <property type="entry name" value="TIGR00341 family protein"/>
    <property type="match status" value="1"/>
</dbReference>
<feature type="transmembrane region" description="Helical" evidence="1">
    <location>
        <begin position="117"/>
        <end position="136"/>
    </location>
</feature>
<evidence type="ECO:0000313" key="3">
    <source>
        <dbReference type="EMBL" id="TYO82385.1"/>
    </source>
</evidence>